<dbReference type="EMBL" id="BJVJ01000023">
    <property type="protein sequence ID" value="GEL23748.1"/>
    <property type="molecule type" value="Genomic_DNA"/>
</dbReference>
<dbReference type="Gene3D" id="2.60.120.10">
    <property type="entry name" value="Jelly Rolls"/>
    <property type="match status" value="1"/>
</dbReference>
<dbReference type="OrthoDB" id="5114244at2"/>
<dbReference type="Pfam" id="PF07883">
    <property type="entry name" value="Cupin_2"/>
    <property type="match status" value="1"/>
</dbReference>
<dbReference type="InterPro" id="IPR013096">
    <property type="entry name" value="Cupin_2"/>
</dbReference>
<dbReference type="InterPro" id="IPR001387">
    <property type="entry name" value="Cro/C1-type_HTH"/>
</dbReference>
<gene>
    <name evidence="3" type="ORF">PSU4_27020</name>
</gene>
<evidence type="ECO:0000256" key="1">
    <source>
        <dbReference type="ARBA" id="ARBA00023125"/>
    </source>
</evidence>
<dbReference type="GO" id="GO:0003677">
    <property type="term" value="F:DNA binding"/>
    <property type="evidence" value="ECO:0007669"/>
    <property type="project" value="UniProtKB-KW"/>
</dbReference>
<dbReference type="PANTHER" id="PTHR46797">
    <property type="entry name" value="HTH-TYPE TRANSCRIPTIONAL REGULATOR"/>
    <property type="match status" value="1"/>
</dbReference>
<dbReference type="InterPro" id="IPR010982">
    <property type="entry name" value="Lambda_DNA-bd_dom_sf"/>
</dbReference>
<evidence type="ECO:0000313" key="3">
    <source>
        <dbReference type="EMBL" id="GEL23748.1"/>
    </source>
</evidence>
<dbReference type="Gene3D" id="1.10.260.40">
    <property type="entry name" value="lambda repressor-like DNA-binding domains"/>
    <property type="match status" value="1"/>
</dbReference>
<keyword evidence="4" id="KW-1185">Reference proteome</keyword>
<protein>
    <submittedName>
        <fullName evidence="3">MerR family transcriptional regulator</fullName>
    </submittedName>
</protein>
<dbReference type="InterPro" id="IPR014710">
    <property type="entry name" value="RmlC-like_jellyroll"/>
</dbReference>
<comment type="caution">
    <text evidence="3">The sequence shown here is derived from an EMBL/GenBank/DDBJ whole genome shotgun (WGS) entry which is preliminary data.</text>
</comment>
<reference evidence="3 4" key="1">
    <citation type="submission" date="2019-07" db="EMBL/GenBank/DDBJ databases">
        <title>Whole genome shotgun sequence of Pseudonocardia sulfidoxydans NBRC 16205.</title>
        <authorList>
            <person name="Hosoyama A."/>
            <person name="Uohara A."/>
            <person name="Ohji S."/>
            <person name="Ichikawa N."/>
        </authorList>
    </citation>
    <scope>NUCLEOTIDE SEQUENCE [LARGE SCALE GENOMIC DNA]</scope>
    <source>
        <strain evidence="3 4">NBRC 16205</strain>
    </source>
</reference>
<dbReference type="PANTHER" id="PTHR46797:SF1">
    <property type="entry name" value="METHYLPHOSPHONATE SYNTHASE"/>
    <property type="match status" value="1"/>
</dbReference>
<keyword evidence="1" id="KW-0238">DNA-binding</keyword>
<dbReference type="CDD" id="cd00093">
    <property type="entry name" value="HTH_XRE"/>
    <property type="match status" value="1"/>
</dbReference>
<dbReference type="InterPro" id="IPR011051">
    <property type="entry name" value="RmlC_Cupin_sf"/>
</dbReference>
<dbReference type="GO" id="GO:0005829">
    <property type="term" value="C:cytosol"/>
    <property type="evidence" value="ECO:0007669"/>
    <property type="project" value="TreeGrafter"/>
</dbReference>
<accession>A0A511DL22</accession>
<dbReference type="SUPFAM" id="SSF51182">
    <property type="entry name" value="RmlC-like cupins"/>
    <property type="match status" value="1"/>
</dbReference>
<dbReference type="SUPFAM" id="SSF47413">
    <property type="entry name" value="lambda repressor-like DNA-binding domains"/>
    <property type="match status" value="1"/>
</dbReference>
<dbReference type="Proteomes" id="UP000321685">
    <property type="component" value="Unassembled WGS sequence"/>
</dbReference>
<sequence length="202" mass="21704">MQPGDGDGTGLSARAAAGASDTTLHDKLRALRKERGLSIAQVSEMTGISSAFLSQVENGKNDITVTRLMRLVDAFGVSVADLLPGDQTGERGLTVVRAGMERRLTSPSEQMEVRVMSARGHSKFMPALTVYEPGGGMSEAAAFESEEVVYVLEGEIELEYEGEVVTLNPGDVAYFDGRGVHRYRNLSDGEAKAFSVTWPAIF</sequence>
<evidence type="ECO:0000259" key="2">
    <source>
        <dbReference type="PROSITE" id="PS50943"/>
    </source>
</evidence>
<dbReference type="GO" id="GO:0003700">
    <property type="term" value="F:DNA-binding transcription factor activity"/>
    <property type="evidence" value="ECO:0007669"/>
    <property type="project" value="TreeGrafter"/>
</dbReference>
<dbReference type="PROSITE" id="PS50943">
    <property type="entry name" value="HTH_CROC1"/>
    <property type="match status" value="1"/>
</dbReference>
<dbReference type="InterPro" id="IPR050807">
    <property type="entry name" value="TransReg_Diox_bact_type"/>
</dbReference>
<proteinExistence type="predicted"/>
<dbReference type="CDD" id="cd02209">
    <property type="entry name" value="cupin_XRE_C"/>
    <property type="match status" value="1"/>
</dbReference>
<dbReference type="SMART" id="SM00530">
    <property type="entry name" value="HTH_XRE"/>
    <property type="match status" value="1"/>
</dbReference>
<dbReference type="AlphaFoldDB" id="A0A511DL22"/>
<name>A0A511DL22_9PSEU</name>
<organism evidence="3 4">
    <name type="scientific">Pseudonocardia sulfidoxydans NBRC 16205</name>
    <dbReference type="NCBI Taxonomy" id="1223511"/>
    <lineage>
        <taxon>Bacteria</taxon>
        <taxon>Bacillati</taxon>
        <taxon>Actinomycetota</taxon>
        <taxon>Actinomycetes</taxon>
        <taxon>Pseudonocardiales</taxon>
        <taxon>Pseudonocardiaceae</taxon>
        <taxon>Pseudonocardia</taxon>
    </lineage>
</organism>
<dbReference type="Pfam" id="PF01381">
    <property type="entry name" value="HTH_3"/>
    <property type="match status" value="1"/>
</dbReference>
<feature type="domain" description="HTH cro/C1-type" evidence="2">
    <location>
        <begin position="28"/>
        <end position="82"/>
    </location>
</feature>
<evidence type="ECO:0000313" key="4">
    <source>
        <dbReference type="Proteomes" id="UP000321685"/>
    </source>
</evidence>